<reference evidence="5" key="1">
    <citation type="submission" date="2016-11" db="EMBL/GenBank/DDBJ databases">
        <authorList>
            <person name="Varghese N."/>
            <person name="Submissions S."/>
        </authorList>
    </citation>
    <scope>NUCLEOTIDE SEQUENCE [LARGE SCALE GENOMIC DNA]</scope>
    <source>
        <strain evidence="5">DSM 26884</strain>
    </source>
</reference>
<dbReference type="SUPFAM" id="SSF54928">
    <property type="entry name" value="RNA-binding domain, RBD"/>
    <property type="match status" value="1"/>
</dbReference>
<dbReference type="InterPro" id="IPR052462">
    <property type="entry name" value="SLIRP/GR-RBP-like"/>
</dbReference>
<protein>
    <submittedName>
        <fullName evidence="4">RNA recognition motif. (A.k.a. RRM, RBD, or RNP domain)</fullName>
    </submittedName>
</protein>
<dbReference type="PANTHER" id="PTHR48027">
    <property type="entry name" value="HETEROGENEOUS NUCLEAR RIBONUCLEOPROTEIN 87F-RELATED"/>
    <property type="match status" value="1"/>
</dbReference>
<feature type="region of interest" description="Disordered" evidence="2">
    <location>
        <begin position="73"/>
        <end position="94"/>
    </location>
</feature>
<dbReference type="GO" id="GO:0003723">
    <property type="term" value="F:RNA binding"/>
    <property type="evidence" value="ECO:0007669"/>
    <property type="project" value="UniProtKB-KW"/>
</dbReference>
<dbReference type="InterPro" id="IPR012677">
    <property type="entry name" value="Nucleotide-bd_a/b_plait_sf"/>
</dbReference>
<dbReference type="RefSeq" id="WP_025830644.1">
    <property type="nucleotide sequence ID" value="NZ_FQZN01000016.1"/>
</dbReference>
<dbReference type="Proteomes" id="UP000184192">
    <property type="component" value="Unassembled WGS sequence"/>
</dbReference>
<name>A0A1M6GSQ1_9BACE</name>
<dbReference type="GeneID" id="92712755"/>
<dbReference type="eggNOG" id="COG0724">
    <property type="taxonomic scope" value="Bacteria"/>
</dbReference>
<dbReference type="Gene3D" id="3.30.70.330">
    <property type="match status" value="1"/>
</dbReference>
<dbReference type="SMART" id="SM00360">
    <property type="entry name" value="RRM"/>
    <property type="match status" value="1"/>
</dbReference>
<keyword evidence="5" id="KW-1185">Reference proteome</keyword>
<dbReference type="PROSITE" id="PS50102">
    <property type="entry name" value="RRM"/>
    <property type="match status" value="1"/>
</dbReference>
<dbReference type="InterPro" id="IPR000504">
    <property type="entry name" value="RRM_dom"/>
</dbReference>
<accession>A0A1M6GSQ1</accession>
<organism evidence="4 5">
    <name type="scientific">Bacteroides stercorirosoris</name>
    <dbReference type="NCBI Taxonomy" id="871324"/>
    <lineage>
        <taxon>Bacteria</taxon>
        <taxon>Pseudomonadati</taxon>
        <taxon>Bacteroidota</taxon>
        <taxon>Bacteroidia</taxon>
        <taxon>Bacteroidales</taxon>
        <taxon>Bacteroidaceae</taxon>
        <taxon>Bacteroides</taxon>
    </lineage>
</organism>
<evidence type="ECO:0000256" key="1">
    <source>
        <dbReference type="ARBA" id="ARBA00022884"/>
    </source>
</evidence>
<dbReference type="Pfam" id="PF00076">
    <property type="entry name" value="RRM_1"/>
    <property type="match status" value="1"/>
</dbReference>
<dbReference type="EMBL" id="FQZN01000016">
    <property type="protein sequence ID" value="SHJ12985.1"/>
    <property type="molecule type" value="Genomic_DNA"/>
</dbReference>
<dbReference type="FunFam" id="3.30.70.330:FF:000381">
    <property type="entry name" value="RNA-binding proteins (RRM domain)"/>
    <property type="match status" value="1"/>
</dbReference>
<dbReference type="InterPro" id="IPR035979">
    <property type="entry name" value="RBD_domain_sf"/>
</dbReference>
<evidence type="ECO:0000313" key="4">
    <source>
        <dbReference type="EMBL" id="SHJ12985.1"/>
    </source>
</evidence>
<sequence length="94" mass="10582">MNIYISGLSFGTNDADLNELFTAYGETSSAKVIMDRETGRSRGFGFVEMTDDAEGQKAIDELNGAEYDRETISVSVARPREERPRNNGYNSRRY</sequence>
<evidence type="ECO:0000313" key="5">
    <source>
        <dbReference type="Proteomes" id="UP000184192"/>
    </source>
</evidence>
<gene>
    <name evidence="4" type="ORF">SAMN05444350_11635</name>
</gene>
<evidence type="ECO:0000259" key="3">
    <source>
        <dbReference type="PROSITE" id="PS50102"/>
    </source>
</evidence>
<feature type="domain" description="RRM" evidence="3">
    <location>
        <begin position="1"/>
        <end position="79"/>
    </location>
</feature>
<dbReference type="AlphaFoldDB" id="A0A1M6GSQ1"/>
<keyword evidence="1" id="KW-0694">RNA-binding</keyword>
<evidence type="ECO:0000256" key="2">
    <source>
        <dbReference type="SAM" id="MobiDB-lite"/>
    </source>
</evidence>
<proteinExistence type="predicted"/>